<comment type="caution">
    <text evidence="13">The sequence shown here is derived from an EMBL/GenBank/DDBJ whole genome shotgun (WGS) entry which is preliminary data.</text>
</comment>
<dbReference type="GeneID" id="31012654"/>
<dbReference type="GO" id="GO:0000287">
    <property type="term" value="F:magnesium ion binding"/>
    <property type="evidence" value="ECO:0007669"/>
    <property type="project" value="InterPro"/>
</dbReference>
<evidence type="ECO:0000313" key="13">
    <source>
        <dbReference type="EMBL" id="OJD39853.1"/>
    </source>
</evidence>
<evidence type="ECO:0000256" key="6">
    <source>
        <dbReference type="ARBA" id="ARBA00022741"/>
    </source>
</evidence>
<evidence type="ECO:0000256" key="9">
    <source>
        <dbReference type="ARBA" id="ARBA00022842"/>
    </source>
</evidence>
<dbReference type="GO" id="GO:0006190">
    <property type="term" value="P:inosine salvage"/>
    <property type="evidence" value="ECO:0007669"/>
    <property type="project" value="InterPro"/>
</dbReference>
<proteinExistence type="inferred from homology"/>
<name>A0A1J9SJS6_9PEZI</name>
<evidence type="ECO:0000256" key="10">
    <source>
        <dbReference type="ARBA" id="ARBA00023080"/>
    </source>
</evidence>
<comment type="similarity">
    <text evidence="2 12">Belongs to the ISN1 family.</text>
</comment>
<organism evidence="13 14">
    <name type="scientific">Diplodia corticola</name>
    <dbReference type="NCBI Taxonomy" id="236234"/>
    <lineage>
        <taxon>Eukaryota</taxon>
        <taxon>Fungi</taxon>
        <taxon>Dikarya</taxon>
        <taxon>Ascomycota</taxon>
        <taxon>Pezizomycotina</taxon>
        <taxon>Dothideomycetes</taxon>
        <taxon>Dothideomycetes incertae sedis</taxon>
        <taxon>Botryosphaeriales</taxon>
        <taxon>Botryosphaeriaceae</taxon>
        <taxon>Diplodia</taxon>
    </lineage>
</organism>
<dbReference type="GO" id="GO:0008253">
    <property type="term" value="F:5'-nucleotidase activity"/>
    <property type="evidence" value="ECO:0007669"/>
    <property type="project" value="InterPro"/>
</dbReference>
<keyword evidence="6" id="KW-0547">Nucleotide-binding</keyword>
<keyword evidence="10 12" id="KW-0546">Nucleotide metabolism</keyword>
<reference evidence="13 14" key="1">
    <citation type="submission" date="2016-10" db="EMBL/GenBank/DDBJ databases">
        <title>Proteomics and genomics reveal pathogen-plant mechanisms compatible with a hemibiotrophic lifestyle of Diplodia corticola.</title>
        <authorList>
            <person name="Fernandes I."/>
            <person name="De Jonge R."/>
            <person name="Van De Peer Y."/>
            <person name="Devreese B."/>
            <person name="Alves A."/>
            <person name="Esteves A.C."/>
        </authorList>
    </citation>
    <scope>NUCLEOTIDE SEQUENCE [LARGE SCALE GENOMIC DNA]</scope>
    <source>
        <strain evidence="13 14">CBS 112549</strain>
    </source>
</reference>
<dbReference type="PANTHER" id="PTHR28213:SF1">
    <property type="entry name" value="IMP-SPECIFIC 5'-NUCLEOTIDASE 1"/>
    <property type="match status" value="1"/>
</dbReference>
<dbReference type="Pfam" id="PF06437">
    <property type="entry name" value="ISN1"/>
    <property type="match status" value="1"/>
</dbReference>
<dbReference type="RefSeq" id="XP_020134840.1">
    <property type="nucleotide sequence ID" value="XM_020272395.1"/>
</dbReference>
<dbReference type="PANTHER" id="PTHR28213">
    <property type="entry name" value="IMP-SPECIFIC 5'-NUCLEOTIDASE 1"/>
    <property type="match status" value="1"/>
</dbReference>
<evidence type="ECO:0000256" key="5">
    <source>
        <dbReference type="ARBA" id="ARBA00022723"/>
    </source>
</evidence>
<gene>
    <name evidence="13" type="ORF">BKCO1_2000199</name>
</gene>
<comment type="catalytic activity">
    <reaction evidence="11">
        <text>IMP + H2O = inosine + phosphate</text>
        <dbReference type="Rhea" id="RHEA:27718"/>
        <dbReference type="ChEBI" id="CHEBI:15377"/>
        <dbReference type="ChEBI" id="CHEBI:17596"/>
        <dbReference type="ChEBI" id="CHEBI:43474"/>
        <dbReference type="ChEBI" id="CHEBI:58053"/>
        <dbReference type="EC" id="3.1.3.99"/>
    </reaction>
</comment>
<comment type="cofactor">
    <cofactor evidence="1 12">
        <name>Mg(2+)</name>
        <dbReference type="ChEBI" id="CHEBI:18420"/>
    </cofactor>
</comment>
<dbReference type="GO" id="GO:0005524">
    <property type="term" value="F:ATP binding"/>
    <property type="evidence" value="ECO:0007669"/>
    <property type="project" value="UniProtKB-KW"/>
</dbReference>
<dbReference type="EMBL" id="MNUE01000002">
    <property type="protein sequence ID" value="OJD39853.1"/>
    <property type="molecule type" value="Genomic_DNA"/>
</dbReference>
<dbReference type="Proteomes" id="UP000183809">
    <property type="component" value="Unassembled WGS sequence"/>
</dbReference>
<dbReference type="OrthoDB" id="185373at2759"/>
<evidence type="ECO:0000256" key="7">
    <source>
        <dbReference type="ARBA" id="ARBA00022801"/>
    </source>
</evidence>
<protein>
    <recommendedName>
        <fullName evidence="4 12">IMP-specific 5'-nucleotidase 1</fullName>
        <ecNumber evidence="12">3.1.3.-</ecNumber>
    </recommendedName>
</protein>
<dbReference type="InterPro" id="IPR036412">
    <property type="entry name" value="HAD-like_sf"/>
</dbReference>
<dbReference type="EC" id="3.1.3.-" evidence="12"/>
<accession>A0A1J9SJS6</accession>
<keyword evidence="14" id="KW-1185">Reference proteome</keyword>
<keyword evidence="7 12" id="KW-0378">Hydrolase</keyword>
<dbReference type="AlphaFoldDB" id="A0A1J9SJS6"/>
<dbReference type="GO" id="GO:0009117">
    <property type="term" value="P:nucleotide metabolic process"/>
    <property type="evidence" value="ECO:0007669"/>
    <property type="project" value="UniProtKB-KW"/>
</dbReference>
<evidence type="ECO:0000256" key="11">
    <source>
        <dbReference type="ARBA" id="ARBA00047413"/>
    </source>
</evidence>
<comment type="function">
    <text evidence="12">IMP-specific 5'-nucleotidase involved in IMP (inositol monophosphate) degradation.</text>
</comment>
<dbReference type="SUPFAM" id="SSF56784">
    <property type="entry name" value="HAD-like"/>
    <property type="match status" value="1"/>
</dbReference>
<evidence type="ECO:0000313" key="14">
    <source>
        <dbReference type="Proteomes" id="UP000183809"/>
    </source>
</evidence>
<sequence>MHSRCVFTPALGRRSLLIASADTPARPIGTSPSPRHGRHPADLVQIEWIKGLLAVPFVLHSQPTAVFEPHRQSTEQMAAIAHRRYGEIMRDVEELINDHIAHQRAGTEQNSKLKLLVPAVSKFFTPLVLHDAFVYQDKRRFISHRRFVAPSFNDVRLILNTAQVMSLVRAGPLDLITFDGDVTLYDDGQSLVPENSVIPRIMGLLRKGTRIGIVTAAGYTEGARYYERLHGLLDAIRASDMPTEYKQNLIVMGGESSYLFKYSAEEKHLLQWVPRKDWILEDMRSWTEEDVSLLLDVAETALRECVNNMRLSAMVIRKDRAVGIVPANPGARFAREQLEETVLVTQKILEMSEVGRRLPFCAFNGGNDVFVDIGDKSWGVLSCQRFFGGIEGSKTLHVGDQFLSAGANDFKARLACTTAWIANPAETCALLDEIAELDEMQQRKQV</sequence>
<dbReference type="STRING" id="236234.A0A1J9SJS6"/>
<evidence type="ECO:0000256" key="12">
    <source>
        <dbReference type="PIRNR" id="PIRNR028836"/>
    </source>
</evidence>
<keyword evidence="9 12" id="KW-0460">Magnesium</keyword>
<evidence type="ECO:0000256" key="8">
    <source>
        <dbReference type="ARBA" id="ARBA00022840"/>
    </source>
</evidence>
<evidence type="ECO:0000256" key="3">
    <source>
        <dbReference type="ARBA" id="ARBA00011881"/>
    </source>
</evidence>
<dbReference type="GO" id="GO:0071590">
    <property type="term" value="P:nicotinamide riboside biosynthetic process"/>
    <property type="evidence" value="ECO:0007669"/>
    <property type="project" value="TreeGrafter"/>
</dbReference>
<dbReference type="PIRSF" id="PIRSF028836">
    <property type="entry name" value="ISN1"/>
    <property type="match status" value="1"/>
</dbReference>
<evidence type="ECO:0000256" key="2">
    <source>
        <dbReference type="ARBA" id="ARBA00005307"/>
    </source>
</evidence>
<keyword evidence="8" id="KW-0067">ATP-binding</keyword>
<comment type="subunit">
    <text evidence="3 12">Homotetramer.</text>
</comment>
<evidence type="ECO:0000256" key="4">
    <source>
        <dbReference type="ARBA" id="ARBA00015544"/>
    </source>
</evidence>
<keyword evidence="5" id="KW-0479">Metal-binding</keyword>
<dbReference type="InterPro" id="IPR009453">
    <property type="entry name" value="ISN1"/>
</dbReference>
<dbReference type="GO" id="GO:0071592">
    <property type="term" value="P:nicotinic acid riboside biosynthetic process"/>
    <property type="evidence" value="ECO:0007669"/>
    <property type="project" value="TreeGrafter"/>
</dbReference>
<evidence type="ECO:0000256" key="1">
    <source>
        <dbReference type="ARBA" id="ARBA00001946"/>
    </source>
</evidence>